<reference evidence="1 2" key="1">
    <citation type="submission" date="2018-08" db="EMBL/GenBank/DDBJ databases">
        <title>Recombination of ecologically and evolutionarily significant loci maintains genetic cohesion in the Pseudomonas syringae species complex.</title>
        <authorList>
            <person name="Dillon M."/>
            <person name="Thakur S."/>
            <person name="Almeida R.N.D."/>
            <person name="Weir B.S."/>
            <person name="Guttman D.S."/>
        </authorList>
    </citation>
    <scope>NUCLEOTIDE SEQUENCE [LARGE SCALE GENOMIC DNA]</scope>
    <source>
        <strain evidence="1 2">1089_5</strain>
    </source>
</reference>
<accession>A0A0N8QLP2</accession>
<gene>
    <name evidence="1" type="ORF">ALQ49_100978</name>
</gene>
<evidence type="ECO:0000313" key="1">
    <source>
        <dbReference type="EMBL" id="RMO02755.1"/>
    </source>
</evidence>
<organism evidence="1 2">
    <name type="scientific">Pseudomonas syringae pv. apii</name>
    <dbReference type="NCBI Taxonomy" id="81036"/>
    <lineage>
        <taxon>Bacteria</taxon>
        <taxon>Pseudomonadati</taxon>
        <taxon>Pseudomonadota</taxon>
        <taxon>Gammaproteobacteria</taxon>
        <taxon>Pseudomonadales</taxon>
        <taxon>Pseudomonadaceae</taxon>
        <taxon>Pseudomonas</taxon>
    </lineage>
</organism>
<dbReference type="EMBL" id="RBPL01000011">
    <property type="protein sequence ID" value="RMO02755.1"/>
    <property type="molecule type" value="Genomic_DNA"/>
</dbReference>
<dbReference type="AlphaFoldDB" id="A0A0N8QLP2"/>
<protein>
    <submittedName>
        <fullName evidence="1">Uncharacterized protein</fullName>
    </submittedName>
</protein>
<dbReference type="Proteomes" id="UP000278062">
    <property type="component" value="Unassembled WGS sequence"/>
</dbReference>
<proteinExistence type="predicted"/>
<name>A0A0N8QLP2_9PSED</name>
<comment type="caution">
    <text evidence="1">The sequence shown here is derived from an EMBL/GenBank/DDBJ whole genome shotgun (WGS) entry which is preliminary data.</text>
</comment>
<sequence length="44" mass="4997">MIDYAATFNPQATEILRCTTKNAQRVPGVFLAGNLTYRQRCPEH</sequence>
<evidence type="ECO:0000313" key="2">
    <source>
        <dbReference type="Proteomes" id="UP000278062"/>
    </source>
</evidence>